<dbReference type="GO" id="GO:0032259">
    <property type="term" value="P:methylation"/>
    <property type="evidence" value="ECO:0007669"/>
    <property type="project" value="UniProtKB-KW"/>
</dbReference>
<gene>
    <name evidence="1" type="ORF">CTI12_AA464450</name>
</gene>
<comment type="caution">
    <text evidence="1">The sequence shown here is derived from an EMBL/GenBank/DDBJ whole genome shotgun (WGS) entry which is preliminary data.</text>
</comment>
<name>A0A2U1LHW9_ARTAN</name>
<proteinExistence type="predicted"/>
<organism evidence="1 2">
    <name type="scientific">Artemisia annua</name>
    <name type="common">Sweet wormwood</name>
    <dbReference type="NCBI Taxonomy" id="35608"/>
    <lineage>
        <taxon>Eukaryota</taxon>
        <taxon>Viridiplantae</taxon>
        <taxon>Streptophyta</taxon>
        <taxon>Embryophyta</taxon>
        <taxon>Tracheophyta</taxon>
        <taxon>Spermatophyta</taxon>
        <taxon>Magnoliopsida</taxon>
        <taxon>eudicotyledons</taxon>
        <taxon>Gunneridae</taxon>
        <taxon>Pentapetalae</taxon>
        <taxon>asterids</taxon>
        <taxon>campanulids</taxon>
        <taxon>Asterales</taxon>
        <taxon>Asteraceae</taxon>
        <taxon>Asteroideae</taxon>
        <taxon>Anthemideae</taxon>
        <taxon>Artemisiinae</taxon>
        <taxon>Artemisia</taxon>
    </lineage>
</organism>
<dbReference type="Proteomes" id="UP000245207">
    <property type="component" value="Unassembled WGS sequence"/>
</dbReference>
<dbReference type="OrthoDB" id="1303476at2759"/>
<keyword evidence="1" id="KW-0489">Methyltransferase</keyword>
<dbReference type="STRING" id="35608.A0A2U1LHW9"/>
<keyword evidence="1" id="KW-0808">Transferase</keyword>
<evidence type="ECO:0000313" key="2">
    <source>
        <dbReference type="Proteomes" id="UP000245207"/>
    </source>
</evidence>
<evidence type="ECO:0000313" key="1">
    <source>
        <dbReference type="EMBL" id="PWA48587.1"/>
    </source>
</evidence>
<sequence length="169" mass="18886">MNTSDDELKSSLKVPCILHLDSIKGSQSVLEKCIKWSSCIPLHSESRRVNSDFSSSISFMINCGFNCVVAALELYREQAHSSSILREKLLLGACVKLNLLRKNTSNDLKWKEVCGKEGILSLILKARVEIECVRREFLCTTSKALKMDASFDSTNERNPALTRSLASIE</sequence>
<accession>A0A2U1LHW9</accession>
<keyword evidence="2" id="KW-1185">Reference proteome</keyword>
<dbReference type="AlphaFoldDB" id="A0A2U1LHW9"/>
<protein>
    <submittedName>
        <fullName evidence="1">Lysine-specific demethylase JMJ16</fullName>
    </submittedName>
</protein>
<dbReference type="GO" id="GO:0008168">
    <property type="term" value="F:methyltransferase activity"/>
    <property type="evidence" value="ECO:0007669"/>
    <property type="project" value="UniProtKB-KW"/>
</dbReference>
<dbReference type="EMBL" id="PKPP01009300">
    <property type="protein sequence ID" value="PWA48587.1"/>
    <property type="molecule type" value="Genomic_DNA"/>
</dbReference>
<reference evidence="1 2" key="1">
    <citation type="journal article" date="2018" name="Mol. Plant">
        <title>The genome of Artemisia annua provides insight into the evolution of Asteraceae family and artemisinin biosynthesis.</title>
        <authorList>
            <person name="Shen Q."/>
            <person name="Zhang L."/>
            <person name="Liao Z."/>
            <person name="Wang S."/>
            <person name="Yan T."/>
            <person name="Shi P."/>
            <person name="Liu M."/>
            <person name="Fu X."/>
            <person name="Pan Q."/>
            <person name="Wang Y."/>
            <person name="Lv Z."/>
            <person name="Lu X."/>
            <person name="Zhang F."/>
            <person name="Jiang W."/>
            <person name="Ma Y."/>
            <person name="Chen M."/>
            <person name="Hao X."/>
            <person name="Li L."/>
            <person name="Tang Y."/>
            <person name="Lv G."/>
            <person name="Zhou Y."/>
            <person name="Sun X."/>
            <person name="Brodelius P.E."/>
            <person name="Rose J.K.C."/>
            <person name="Tang K."/>
        </authorList>
    </citation>
    <scope>NUCLEOTIDE SEQUENCE [LARGE SCALE GENOMIC DNA]</scope>
    <source>
        <strain evidence="2">cv. Huhao1</strain>
        <tissue evidence="1">Leaf</tissue>
    </source>
</reference>